<name>A0A9X3CZI0_9FLAO</name>
<keyword evidence="4" id="KW-1185">Reference proteome</keyword>
<gene>
    <name evidence="3" type="ORF">OQ279_14600</name>
</gene>
<dbReference type="InterPro" id="IPR014144">
    <property type="entry name" value="LigD_PE_domain"/>
</dbReference>
<dbReference type="EMBL" id="JAPJDA010000026">
    <property type="protein sequence ID" value="MCX2839382.1"/>
    <property type="molecule type" value="Genomic_DNA"/>
</dbReference>
<comment type="caution">
    <text evidence="3">The sequence shown here is derived from an EMBL/GenBank/DDBJ whole genome shotgun (WGS) entry which is preliminary data.</text>
</comment>
<keyword evidence="3" id="KW-0436">Ligase</keyword>
<reference evidence="3" key="1">
    <citation type="submission" date="2022-11" db="EMBL/GenBank/DDBJ databases">
        <title>Salinimicrobium profundisediminis sp. nov., isolated from deep-sea sediment of the Mariana Trench.</title>
        <authorList>
            <person name="Fu H."/>
        </authorList>
    </citation>
    <scope>NUCLEOTIDE SEQUENCE</scope>
    <source>
        <strain evidence="3">MT39</strain>
    </source>
</reference>
<evidence type="ECO:0000313" key="4">
    <source>
        <dbReference type="Proteomes" id="UP001148482"/>
    </source>
</evidence>
<dbReference type="Proteomes" id="UP001148482">
    <property type="component" value="Unassembled WGS sequence"/>
</dbReference>
<protein>
    <submittedName>
        <fullName evidence="3">DNA ligase</fullName>
    </submittedName>
</protein>
<feature type="domain" description="DNA ligase D 3'-phosphoesterase" evidence="2">
    <location>
        <begin position="33"/>
        <end position="145"/>
    </location>
</feature>
<feature type="compositionally biased region" description="Basic and acidic residues" evidence="1">
    <location>
        <begin position="1"/>
        <end position="26"/>
    </location>
</feature>
<accession>A0A9X3CZI0</accession>
<dbReference type="AlphaFoldDB" id="A0A9X3CZI0"/>
<evidence type="ECO:0000259" key="2">
    <source>
        <dbReference type="Pfam" id="PF13298"/>
    </source>
</evidence>
<dbReference type="RefSeq" id="WP_266070742.1">
    <property type="nucleotide sequence ID" value="NZ_JAPJDA010000026.1"/>
</dbReference>
<proteinExistence type="predicted"/>
<dbReference type="PANTHER" id="PTHR39465:SF1">
    <property type="entry name" value="DNA LIGASE D 3'-PHOSPHOESTERASE DOMAIN-CONTAINING PROTEIN"/>
    <property type="match status" value="1"/>
</dbReference>
<sequence length="198" mass="22160">MKSYNEKRDFSKTGEPRDVPSKKKNEQPIFVIQKHDATNLHYDFRLEIDNTLKSWSVPKGPSTDPSVKRMAIPTEDHPIAYADFEGVIPKGEYGGGTVMIWDTGTIESNKKDEDGKLISLEESFNAGSIEVTLHGKKLKGGYNLVEMKSGKMKGNWLLMKQDDAEADARRNPVSTQSKSVTSGRTLKQIAQEESKNLQ</sequence>
<dbReference type="Pfam" id="PF13298">
    <property type="entry name" value="LigD_N"/>
    <property type="match status" value="1"/>
</dbReference>
<feature type="compositionally biased region" description="Polar residues" evidence="1">
    <location>
        <begin position="172"/>
        <end position="185"/>
    </location>
</feature>
<evidence type="ECO:0000256" key="1">
    <source>
        <dbReference type="SAM" id="MobiDB-lite"/>
    </source>
</evidence>
<feature type="region of interest" description="Disordered" evidence="1">
    <location>
        <begin position="1"/>
        <end position="27"/>
    </location>
</feature>
<dbReference type="NCBIfam" id="TIGR02777">
    <property type="entry name" value="LigD_PE_dom"/>
    <property type="match status" value="1"/>
</dbReference>
<evidence type="ECO:0000313" key="3">
    <source>
        <dbReference type="EMBL" id="MCX2839382.1"/>
    </source>
</evidence>
<feature type="region of interest" description="Disordered" evidence="1">
    <location>
        <begin position="163"/>
        <end position="198"/>
    </location>
</feature>
<organism evidence="3 4">
    <name type="scientific">Salinimicrobium profundisediminis</name>
    <dbReference type="NCBI Taxonomy" id="2994553"/>
    <lineage>
        <taxon>Bacteria</taxon>
        <taxon>Pseudomonadati</taxon>
        <taxon>Bacteroidota</taxon>
        <taxon>Flavobacteriia</taxon>
        <taxon>Flavobacteriales</taxon>
        <taxon>Flavobacteriaceae</taxon>
        <taxon>Salinimicrobium</taxon>
    </lineage>
</organism>
<dbReference type="PANTHER" id="PTHR39465">
    <property type="entry name" value="DNA LIGASE D, 3'-PHOSPHOESTERASE DOMAIN"/>
    <property type="match status" value="1"/>
</dbReference>
<dbReference type="GO" id="GO:0016874">
    <property type="term" value="F:ligase activity"/>
    <property type="evidence" value="ECO:0007669"/>
    <property type="project" value="UniProtKB-KW"/>
</dbReference>